<keyword evidence="1" id="KW-1133">Transmembrane helix</keyword>
<keyword evidence="1" id="KW-0472">Membrane</keyword>
<evidence type="ECO:0000313" key="2">
    <source>
        <dbReference type="EMBL" id="VFS40632.1"/>
    </source>
</evidence>
<accession>A0A484YWJ6</accession>
<keyword evidence="1" id="KW-0812">Transmembrane</keyword>
<dbReference type="GO" id="GO:0071111">
    <property type="term" value="F:cyclic-guanylate-specific phosphodiesterase activity"/>
    <property type="evidence" value="ECO:0007669"/>
    <property type="project" value="UniProtKB-EC"/>
</dbReference>
<gene>
    <name evidence="2" type="primary">yfgF_1</name>
    <name evidence="2" type="ORF">NCTC12126_04089</name>
</gene>
<keyword evidence="2" id="KW-0378">Hydrolase</keyword>
<name>A0A484YWJ6_9ENTR</name>
<organism evidence="2 3">
    <name type="scientific">Enterobacter cancerogenus</name>
    <dbReference type="NCBI Taxonomy" id="69218"/>
    <lineage>
        <taxon>Bacteria</taxon>
        <taxon>Pseudomonadati</taxon>
        <taxon>Pseudomonadota</taxon>
        <taxon>Gammaproteobacteria</taxon>
        <taxon>Enterobacterales</taxon>
        <taxon>Enterobacteriaceae</taxon>
        <taxon>Enterobacter</taxon>
        <taxon>Enterobacter cloacae complex</taxon>
    </lineage>
</organism>
<sequence length="109" mass="12480">MPVFIYPQENTGFNRASMKIISFLKHNKDRWWALPLVLPPVLLPLLSMVNTYTQLNESVVVLYYFPLSFFLAMMVIFDLPRCRASFCPCFIATIPPSACLKPGRACSIF</sequence>
<feature type="transmembrane region" description="Helical" evidence="1">
    <location>
        <begin position="61"/>
        <end position="79"/>
    </location>
</feature>
<evidence type="ECO:0000256" key="1">
    <source>
        <dbReference type="SAM" id="Phobius"/>
    </source>
</evidence>
<reference evidence="2 3" key="1">
    <citation type="submission" date="2019-03" db="EMBL/GenBank/DDBJ databases">
        <authorList>
            <consortium name="Pathogen Informatics"/>
        </authorList>
    </citation>
    <scope>NUCLEOTIDE SEQUENCE [LARGE SCALE GENOMIC DNA]</scope>
    <source>
        <strain evidence="2 3">NCTC12126</strain>
    </source>
</reference>
<protein>
    <submittedName>
        <fullName evidence="2">Cyclic di-GMP phosphodiesterase YfgF</fullName>
        <ecNumber evidence="2">3.1.4.52</ecNumber>
    </submittedName>
</protein>
<proteinExistence type="predicted"/>
<dbReference type="EC" id="3.1.4.52" evidence="2"/>
<feature type="transmembrane region" description="Helical" evidence="1">
    <location>
        <begin position="31"/>
        <end position="49"/>
    </location>
</feature>
<evidence type="ECO:0000313" key="3">
    <source>
        <dbReference type="Proteomes" id="UP000351155"/>
    </source>
</evidence>
<dbReference type="Proteomes" id="UP000351155">
    <property type="component" value="Unassembled WGS sequence"/>
</dbReference>
<dbReference type="AlphaFoldDB" id="A0A484YWJ6"/>
<dbReference type="EMBL" id="CAADIW010000044">
    <property type="protein sequence ID" value="VFS40632.1"/>
    <property type="molecule type" value="Genomic_DNA"/>
</dbReference>